<dbReference type="Proteomes" id="UP000654471">
    <property type="component" value="Unassembled WGS sequence"/>
</dbReference>
<proteinExistence type="predicted"/>
<keyword evidence="3" id="KW-1185">Reference proteome</keyword>
<accession>A0ABQ2VKG9</accession>
<organism evidence="2 3">
    <name type="scientific">Streptomyces albospinus</name>
    <dbReference type="NCBI Taxonomy" id="285515"/>
    <lineage>
        <taxon>Bacteria</taxon>
        <taxon>Bacillati</taxon>
        <taxon>Actinomycetota</taxon>
        <taxon>Actinomycetes</taxon>
        <taxon>Kitasatosporales</taxon>
        <taxon>Streptomycetaceae</taxon>
        <taxon>Streptomyces</taxon>
    </lineage>
</organism>
<protein>
    <submittedName>
        <fullName evidence="2">Uncharacterized protein</fullName>
    </submittedName>
</protein>
<sequence length="72" mass="7702">MTDRATDAEVKAVANLVSRHAEDDDDCLELLDALGLLPSVLEGRGLLEREPPGEGVWGKGHGESDIEEFEGA</sequence>
<feature type="region of interest" description="Disordered" evidence="1">
    <location>
        <begin position="47"/>
        <end position="72"/>
    </location>
</feature>
<evidence type="ECO:0000313" key="3">
    <source>
        <dbReference type="Proteomes" id="UP000654471"/>
    </source>
</evidence>
<dbReference type="EMBL" id="BMRP01000040">
    <property type="protein sequence ID" value="GGU92542.1"/>
    <property type="molecule type" value="Genomic_DNA"/>
</dbReference>
<name>A0ABQ2VKG9_9ACTN</name>
<comment type="caution">
    <text evidence="2">The sequence shown here is derived from an EMBL/GenBank/DDBJ whole genome shotgun (WGS) entry which is preliminary data.</text>
</comment>
<evidence type="ECO:0000256" key="1">
    <source>
        <dbReference type="SAM" id="MobiDB-lite"/>
    </source>
</evidence>
<gene>
    <name evidence="2" type="ORF">GCM10010211_69190</name>
</gene>
<evidence type="ECO:0000313" key="2">
    <source>
        <dbReference type="EMBL" id="GGU92542.1"/>
    </source>
</evidence>
<reference evidence="3" key="1">
    <citation type="journal article" date="2019" name="Int. J. Syst. Evol. Microbiol.">
        <title>The Global Catalogue of Microorganisms (GCM) 10K type strain sequencing project: providing services to taxonomists for standard genome sequencing and annotation.</title>
        <authorList>
            <consortium name="The Broad Institute Genomics Platform"/>
            <consortium name="The Broad Institute Genome Sequencing Center for Infectious Disease"/>
            <person name="Wu L."/>
            <person name="Ma J."/>
        </authorList>
    </citation>
    <scope>NUCLEOTIDE SEQUENCE [LARGE SCALE GENOMIC DNA]</scope>
    <source>
        <strain evidence="3">JCM 3399</strain>
    </source>
</reference>
<dbReference type="RefSeq" id="WP_189306798.1">
    <property type="nucleotide sequence ID" value="NZ_BMRP01000040.1"/>
</dbReference>